<dbReference type="GO" id="GO:0003729">
    <property type="term" value="F:mRNA binding"/>
    <property type="evidence" value="ECO:0007669"/>
    <property type="project" value="TreeGrafter"/>
</dbReference>
<name>A0A6J1FS87_CUCMO</name>
<dbReference type="GeneID" id="111446397"/>
<feature type="region of interest" description="Disordered" evidence="4">
    <location>
        <begin position="202"/>
        <end position="229"/>
    </location>
</feature>
<keyword evidence="2 3" id="KW-0694">RNA-binding</keyword>
<keyword evidence="6" id="KW-1185">Reference proteome</keyword>
<evidence type="ECO:0000256" key="1">
    <source>
        <dbReference type="ARBA" id="ARBA00022737"/>
    </source>
</evidence>
<dbReference type="InterPro" id="IPR012677">
    <property type="entry name" value="Nucleotide-bd_a/b_plait_sf"/>
</dbReference>
<sequence length="229" mass="25378">MINGTGMEDQFRGRKIFVGGLSAELTEDDFKNYFEKFGRVTDVVVMRDSVTKRPRGFGFITFDSVQSVDSVLQNNFHELNGRRVEVKRAIPKKGNYNGGHISKSPLSESNVLPSYPYYSCGYTVYPGFTPFPPYGPGFGLYGSDPYGNWFSPSFGPMASPAAWYAPNFFGMFPPPHKNSLVYPTYSSNGLSTPVAGYETADARRKVDPPTRAQKNMSADAVPFHAKDKA</sequence>
<dbReference type="SMART" id="SM00360">
    <property type="entry name" value="RRM"/>
    <property type="match status" value="1"/>
</dbReference>
<dbReference type="PANTHER" id="PTHR48032">
    <property type="entry name" value="RNA-BINDING PROTEIN MUSASHI HOMOLOG RBP6"/>
    <property type="match status" value="1"/>
</dbReference>
<dbReference type="PANTHER" id="PTHR48032:SF12">
    <property type="entry name" value="RRM DOMAIN-CONTAINING PROTEIN"/>
    <property type="match status" value="1"/>
</dbReference>
<reference evidence="7" key="1">
    <citation type="submission" date="2025-08" db="UniProtKB">
        <authorList>
            <consortium name="RefSeq"/>
        </authorList>
    </citation>
    <scope>IDENTIFICATION</scope>
    <source>
        <tissue evidence="7">Young leaves</tissue>
    </source>
</reference>
<accession>A0A6J1FS87</accession>
<dbReference type="RefSeq" id="XP_022940975.1">
    <property type="nucleotide sequence ID" value="XM_023085207.1"/>
</dbReference>
<evidence type="ECO:0000256" key="3">
    <source>
        <dbReference type="PROSITE-ProRule" id="PRU00176"/>
    </source>
</evidence>
<dbReference type="AlphaFoldDB" id="A0A6J1FS87"/>
<evidence type="ECO:0000256" key="4">
    <source>
        <dbReference type="SAM" id="MobiDB-lite"/>
    </source>
</evidence>
<dbReference type="Gene3D" id="3.30.70.330">
    <property type="match status" value="1"/>
</dbReference>
<evidence type="ECO:0000313" key="7">
    <source>
        <dbReference type="RefSeq" id="XP_022940975.1"/>
    </source>
</evidence>
<dbReference type="SUPFAM" id="SSF54928">
    <property type="entry name" value="RNA-binding domain, RBD"/>
    <property type="match status" value="1"/>
</dbReference>
<dbReference type="KEGG" id="cmos:111446397"/>
<dbReference type="GO" id="GO:0006417">
    <property type="term" value="P:regulation of translation"/>
    <property type="evidence" value="ECO:0007669"/>
    <property type="project" value="TreeGrafter"/>
</dbReference>
<dbReference type="InterPro" id="IPR035979">
    <property type="entry name" value="RBD_domain_sf"/>
</dbReference>
<evidence type="ECO:0000313" key="6">
    <source>
        <dbReference type="Proteomes" id="UP000504609"/>
    </source>
</evidence>
<proteinExistence type="predicted"/>
<dbReference type="Pfam" id="PF00076">
    <property type="entry name" value="RRM_1"/>
    <property type="match status" value="1"/>
</dbReference>
<feature type="domain" description="RRM" evidence="5">
    <location>
        <begin position="14"/>
        <end position="91"/>
    </location>
</feature>
<dbReference type="Proteomes" id="UP000504609">
    <property type="component" value="Unplaced"/>
</dbReference>
<gene>
    <name evidence="7" type="primary">LOC111446397</name>
</gene>
<evidence type="ECO:0000256" key="2">
    <source>
        <dbReference type="ARBA" id="ARBA00022884"/>
    </source>
</evidence>
<evidence type="ECO:0000259" key="5">
    <source>
        <dbReference type="PROSITE" id="PS50102"/>
    </source>
</evidence>
<protein>
    <submittedName>
        <fullName evidence="7">RNA-binding protein 1-like</fullName>
    </submittedName>
</protein>
<dbReference type="InterPro" id="IPR000504">
    <property type="entry name" value="RRM_dom"/>
</dbReference>
<dbReference type="FunFam" id="3.30.70.330:FF:000040">
    <property type="entry name" value="Heterogeneous nuclear ribonucleoprotein A2/B1"/>
    <property type="match status" value="1"/>
</dbReference>
<dbReference type="PROSITE" id="PS50102">
    <property type="entry name" value="RRM"/>
    <property type="match status" value="1"/>
</dbReference>
<dbReference type="CDD" id="cd12330">
    <property type="entry name" value="RRM2_Hrp1p"/>
    <property type="match status" value="1"/>
</dbReference>
<organism evidence="6 7">
    <name type="scientific">Cucurbita moschata</name>
    <name type="common">Winter crookneck squash</name>
    <name type="synonym">Cucurbita pepo var. moschata</name>
    <dbReference type="NCBI Taxonomy" id="3662"/>
    <lineage>
        <taxon>Eukaryota</taxon>
        <taxon>Viridiplantae</taxon>
        <taxon>Streptophyta</taxon>
        <taxon>Embryophyta</taxon>
        <taxon>Tracheophyta</taxon>
        <taxon>Spermatophyta</taxon>
        <taxon>Magnoliopsida</taxon>
        <taxon>eudicotyledons</taxon>
        <taxon>Gunneridae</taxon>
        <taxon>Pentapetalae</taxon>
        <taxon>rosids</taxon>
        <taxon>fabids</taxon>
        <taxon>Cucurbitales</taxon>
        <taxon>Cucurbitaceae</taxon>
        <taxon>Cucurbiteae</taxon>
        <taxon>Cucurbita</taxon>
    </lineage>
</organism>
<keyword evidence="1" id="KW-0677">Repeat</keyword>